<accession>A0A5C8UP96</accession>
<reference evidence="2 3" key="1">
    <citation type="submission" date="2019-08" db="EMBL/GenBank/DDBJ databases">
        <title>Bacterial whole genome sequence for Glaciihabitans sp. CHu50b-6-2.</title>
        <authorList>
            <person name="Jin L."/>
        </authorList>
    </citation>
    <scope>NUCLEOTIDE SEQUENCE [LARGE SCALE GENOMIC DNA]</scope>
    <source>
        <strain evidence="2 3">CHu50b-6-2</strain>
    </source>
</reference>
<feature type="region of interest" description="Disordered" evidence="1">
    <location>
        <begin position="86"/>
        <end position="108"/>
    </location>
</feature>
<dbReference type="AlphaFoldDB" id="A0A5C8UP96"/>
<evidence type="ECO:0000313" key="2">
    <source>
        <dbReference type="EMBL" id="TXN29316.1"/>
    </source>
</evidence>
<dbReference type="RefSeq" id="WP_147784334.1">
    <property type="nucleotide sequence ID" value="NZ_VRMG01000009.1"/>
</dbReference>
<gene>
    <name evidence="2" type="ORF">FVP33_14145</name>
</gene>
<comment type="caution">
    <text evidence="2">The sequence shown here is derived from an EMBL/GenBank/DDBJ whole genome shotgun (WGS) entry which is preliminary data.</text>
</comment>
<dbReference type="Proteomes" id="UP000321379">
    <property type="component" value="Unassembled WGS sequence"/>
</dbReference>
<keyword evidence="3" id="KW-1185">Reference proteome</keyword>
<name>A0A5C8UP96_9MICO</name>
<evidence type="ECO:0000256" key="1">
    <source>
        <dbReference type="SAM" id="MobiDB-lite"/>
    </source>
</evidence>
<protein>
    <submittedName>
        <fullName evidence="2">Uncharacterized protein</fullName>
    </submittedName>
</protein>
<sequence>MVGDWHPFRLADPVEWYIRYPVSVPPIGVVRRLEFGIKPDVWFRAVTWSEESARRRLLGYFATPEDAAAAVWQAYLVESRAQHEQAAKRADRLRATNPPPSLPPERGVLLSDSRDYALTTMTRLHLPEDAP</sequence>
<dbReference type="EMBL" id="VRMG01000009">
    <property type="protein sequence ID" value="TXN29316.1"/>
    <property type="molecule type" value="Genomic_DNA"/>
</dbReference>
<organism evidence="2 3">
    <name type="scientific">Lacisediminihabitans profunda</name>
    <dbReference type="NCBI Taxonomy" id="2594790"/>
    <lineage>
        <taxon>Bacteria</taxon>
        <taxon>Bacillati</taxon>
        <taxon>Actinomycetota</taxon>
        <taxon>Actinomycetes</taxon>
        <taxon>Micrococcales</taxon>
        <taxon>Microbacteriaceae</taxon>
        <taxon>Lacisediminihabitans</taxon>
    </lineage>
</organism>
<proteinExistence type="predicted"/>
<evidence type="ECO:0000313" key="3">
    <source>
        <dbReference type="Proteomes" id="UP000321379"/>
    </source>
</evidence>